<dbReference type="InterPro" id="IPR003593">
    <property type="entry name" value="AAA+_ATPase"/>
</dbReference>
<dbReference type="AlphaFoldDB" id="A0AAJ1IFA8"/>
<dbReference type="Proteomes" id="UP001221217">
    <property type="component" value="Unassembled WGS sequence"/>
</dbReference>
<dbReference type="InterPro" id="IPR050166">
    <property type="entry name" value="ABC_transporter_ATP-bind"/>
</dbReference>
<dbReference type="InterPro" id="IPR003439">
    <property type="entry name" value="ABC_transporter-like_ATP-bd"/>
</dbReference>
<evidence type="ECO:0000313" key="5">
    <source>
        <dbReference type="EMBL" id="MDC7228235.1"/>
    </source>
</evidence>
<accession>A0AAJ1IFA8</accession>
<dbReference type="GO" id="GO:0005524">
    <property type="term" value="F:ATP binding"/>
    <property type="evidence" value="ECO:0007669"/>
    <property type="project" value="UniProtKB-KW"/>
</dbReference>
<name>A0AAJ1IFA8_9SPIO</name>
<dbReference type="PROSITE" id="PS50893">
    <property type="entry name" value="ABC_TRANSPORTER_2"/>
    <property type="match status" value="1"/>
</dbReference>
<evidence type="ECO:0000313" key="6">
    <source>
        <dbReference type="Proteomes" id="UP001221217"/>
    </source>
</evidence>
<gene>
    <name evidence="5" type="ORF">PQJ61_15850</name>
</gene>
<dbReference type="PANTHER" id="PTHR42788">
    <property type="entry name" value="TAURINE IMPORT ATP-BINDING PROTEIN-RELATED"/>
    <property type="match status" value="1"/>
</dbReference>
<dbReference type="SUPFAM" id="SSF52540">
    <property type="entry name" value="P-loop containing nucleoside triphosphate hydrolases"/>
    <property type="match status" value="1"/>
</dbReference>
<dbReference type="InterPro" id="IPR027417">
    <property type="entry name" value="P-loop_NTPase"/>
</dbReference>
<dbReference type="InterPro" id="IPR017871">
    <property type="entry name" value="ABC_transporter-like_CS"/>
</dbReference>
<proteinExistence type="predicted"/>
<feature type="domain" description="ABC transporter" evidence="4">
    <location>
        <begin position="6"/>
        <end position="234"/>
    </location>
</feature>
<keyword evidence="2" id="KW-0547">Nucleotide-binding</keyword>
<dbReference type="Pfam" id="PF00005">
    <property type="entry name" value="ABC_tran"/>
    <property type="match status" value="1"/>
</dbReference>
<dbReference type="GO" id="GO:0016887">
    <property type="term" value="F:ATP hydrolysis activity"/>
    <property type="evidence" value="ECO:0007669"/>
    <property type="project" value="InterPro"/>
</dbReference>
<evidence type="ECO:0000259" key="4">
    <source>
        <dbReference type="PROSITE" id="PS50893"/>
    </source>
</evidence>
<dbReference type="SMART" id="SM00382">
    <property type="entry name" value="AAA"/>
    <property type="match status" value="1"/>
</dbReference>
<evidence type="ECO:0000256" key="1">
    <source>
        <dbReference type="ARBA" id="ARBA00022448"/>
    </source>
</evidence>
<keyword evidence="3 5" id="KW-0067">ATP-binding</keyword>
<comment type="caution">
    <text evidence="5">The sequence shown here is derived from an EMBL/GenBank/DDBJ whole genome shotgun (WGS) entry which is preliminary data.</text>
</comment>
<evidence type="ECO:0000256" key="3">
    <source>
        <dbReference type="ARBA" id="ARBA00022840"/>
    </source>
</evidence>
<organism evidence="5 6">
    <name type="scientific">Candidatus Thalassospirochaeta sargassi</name>
    <dbReference type="NCBI Taxonomy" id="3119039"/>
    <lineage>
        <taxon>Bacteria</taxon>
        <taxon>Pseudomonadati</taxon>
        <taxon>Spirochaetota</taxon>
        <taxon>Spirochaetia</taxon>
        <taxon>Spirochaetales</taxon>
        <taxon>Spirochaetaceae</taxon>
        <taxon>Candidatus Thalassospirochaeta</taxon>
    </lineage>
</organism>
<keyword evidence="1" id="KW-0813">Transport</keyword>
<dbReference type="EMBL" id="JAQQAL010000042">
    <property type="protein sequence ID" value="MDC7228235.1"/>
    <property type="molecule type" value="Genomic_DNA"/>
</dbReference>
<dbReference type="Gene3D" id="3.40.50.300">
    <property type="entry name" value="P-loop containing nucleotide triphosphate hydrolases"/>
    <property type="match status" value="1"/>
</dbReference>
<sequence length="243" mass="27384">MPENSIKINSIGFSYQQASDIRKPLFCKFNMELPASRVSVILGPSGCGKTTLLNLINGLLIPDKGEIIGASGNTSVLFQEPRLLPWRTVRRNIEIVLNKHMGSEQSRATAEYYLQLVGLVDSADFFPSQLSGGMRQRVAIARAFAYPADTILMDEPFQALDLGLKINLTNLFTKLWVEDRRTSIFVTHDINEAILLGDEIFVFSDERPVQIIEKITNPEPHAERSLESRNSMEIEKKLYRLLS</sequence>
<reference evidence="5 6" key="1">
    <citation type="submission" date="2022-12" db="EMBL/GenBank/DDBJ databases">
        <title>Metagenome assembled genome from gulf of manar.</title>
        <authorList>
            <person name="Kohli P."/>
            <person name="Pk S."/>
            <person name="Venkata Ramana C."/>
            <person name="Sasikala C."/>
        </authorList>
    </citation>
    <scope>NUCLEOTIDE SEQUENCE [LARGE SCALE GENOMIC DNA]</scope>
    <source>
        <strain evidence="5">JB008</strain>
    </source>
</reference>
<protein>
    <submittedName>
        <fullName evidence="5">ABC transporter ATP-binding protein</fullName>
    </submittedName>
</protein>
<evidence type="ECO:0000256" key="2">
    <source>
        <dbReference type="ARBA" id="ARBA00022741"/>
    </source>
</evidence>
<dbReference type="PROSITE" id="PS00211">
    <property type="entry name" value="ABC_TRANSPORTER_1"/>
    <property type="match status" value="1"/>
</dbReference>
<dbReference type="PANTHER" id="PTHR42788:SF13">
    <property type="entry name" value="ALIPHATIC SULFONATES IMPORT ATP-BINDING PROTEIN SSUB"/>
    <property type="match status" value="1"/>
</dbReference>